<dbReference type="GO" id="GO:0005524">
    <property type="term" value="F:ATP binding"/>
    <property type="evidence" value="ECO:0007669"/>
    <property type="project" value="UniProtKB-KW"/>
</dbReference>
<keyword evidence="1" id="KW-0547">Nucleotide-binding</keyword>
<evidence type="ECO:0000259" key="8">
    <source>
        <dbReference type="PROSITE" id="PS50112"/>
    </source>
</evidence>
<dbReference type="InterPro" id="IPR002078">
    <property type="entry name" value="Sigma_54_int"/>
</dbReference>
<dbReference type="EMBL" id="ACJM01000003">
    <property type="protein sequence ID" value="EEG78463.1"/>
    <property type="molecule type" value="Genomic_DNA"/>
</dbReference>
<reference evidence="10 11" key="1">
    <citation type="submission" date="2009-02" db="EMBL/GenBank/DDBJ databases">
        <title>Sequencing of the draft genome and assembly of Dethiobacter alkaliphilus AHT 1.</title>
        <authorList>
            <consortium name="US DOE Joint Genome Institute (JGI-PGF)"/>
            <person name="Lucas S."/>
            <person name="Copeland A."/>
            <person name="Lapidus A."/>
            <person name="Glavina del Rio T."/>
            <person name="Dalin E."/>
            <person name="Tice H."/>
            <person name="Bruce D."/>
            <person name="Goodwin L."/>
            <person name="Pitluck S."/>
            <person name="Larimer F."/>
            <person name="Land M.L."/>
            <person name="Hauser L."/>
            <person name="Muyzer G."/>
        </authorList>
    </citation>
    <scope>NUCLEOTIDE SEQUENCE [LARGE SCALE GENOMIC DNA]</scope>
    <source>
        <strain evidence="10 11">AHT 1</strain>
    </source>
</reference>
<dbReference type="InterPro" id="IPR030828">
    <property type="entry name" value="HTH_TyrR"/>
</dbReference>
<evidence type="ECO:0000313" key="10">
    <source>
        <dbReference type="EMBL" id="EEG78463.1"/>
    </source>
</evidence>
<dbReference type="Pfam" id="PF00158">
    <property type="entry name" value="Sigma54_activat"/>
    <property type="match status" value="1"/>
</dbReference>
<dbReference type="InterPro" id="IPR003593">
    <property type="entry name" value="AAA+_ATPase"/>
</dbReference>
<dbReference type="InterPro" id="IPR025944">
    <property type="entry name" value="Sigma_54_int_dom_CS"/>
</dbReference>
<evidence type="ECO:0000256" key="3">
    <source>
        <dbReference type="ARBA" id="ARBA00022840"/>
    </source>
</evidence>
<evidence type="ECO:0000256" key="6">
    <source>
        <dbReference type="ARBA" id="ARBA00029500"/>
    </source>
</evidence>
<keyword evidence="11" id="KW-1185">Reference proteome</keyword>
<evidence type="ECO:0000256" key="5">
    <source>
        <dbReference type="ARBA" id="ARBA00023163"/>
    </source>
</evidence>
<keyword evidence="4" id="KW-0805">Transcription regulation</keyword>
<dbReference type="PROSITE" id="PS50113">
    <property type="entry name" value="PAC"/>
    <property type="match status" value="1"/>
</dbReference>
<dbReference type="Pfam" id="PF13426">
    <property type="entry name" value="PAS_9"/>
    <property type="match status" value="1"/>
</dbReference>
<dbReference type="Proteomes" id="UP000006443">
    <property type="component" value="Unassembled WGS sequence"/>
</dbReference>
<feature type="domain" description="PAC" evidence="9">
    <location>
        <begin position="84"/>
        <end position="136"/>
    </location>
</feature>
<evidence type="ECO:0000256" key="2">
    <source>
        <dbReference type="ARBA" id="ARBA00022797"/>
    </source>
</evidence>
<dbReference type="PROSITE" id="PS00688">
    <property type="entry name" value="SIGMA54_INTERACT_3"/>
    <property type="match status" value="1"/>
</dbReference>
<evidence type="ECO:0000256" key="1">
    <source>
        <dbReference type="ARBA" id="ARBA00022741"/>
    </source>
</evidence>
<dbReference type="InterPro" id="IPR000700">
    <property type="entry name" value="PAS-assoc_C"/>
</dbReference>
<evidence type="ECO:0000256" key="4">
    <source>
        <dbReference type="ARBA" id="ARBA00023015"/>
    </source>
</evidence>
<dbReference type="SUPFAM" id="SSF55785">
    <property type="entry name" value="PYP-like sensor domain (PAS domain)"/>
    <property type="match status" value="1"/>
</dbReference>
<dbReference type="OrthoDB" id="1803236at2"/>
<dbReference type="Pfam" id="PF25601">
    <property type="entry name" value="AAA_lid_14"/>
    <property type="match status" value="1"/>
</dbReference>
<dbReference type="PROSITE" id="PS50045">
    <property type="entry name" value="SIGMA54_INTERACT_4"/>
    <property type="match status" value="1"/>
</dbReference>
<dbReference type="PANTHER" id="PTHR32071">
    <property type="entry name" value="TRANSCRIPTIONAL REGULATORY PROTEIN"/>
    <property type="match status" value="1"/>
</dbReference>
<dbReference type="InterPro" id="IPR027417">
    <property type="entry name" value="P-loop_NTPase"/>
</dbReference>
<dbReference type="Gene3D" id="1.10.8.60">
    <property type="match status" value="1"/>
</dbReference>
<comment type="caution">
    <text evidence="10">The sequence shown here is derived from an EMBL/GenBank/DDBJ whole genome shotgun (WGS) entry which is preliminary data.</text>
</comment>
<dbReference type="Gene3D" id="1.10.10.60">
    <property type="entry name" value="Homeodomain-like"/>
    <property type="match status" value="1"/>
</dbReference>
<dbReference type="InterPro" id="IPR058031">
    <property type="entry name" value="AAA_lid_NorR"/>
</dbReference>
<accession>C0GEG9</accession>
<dbReference type="FunFam" id="3.40.50.300:FF:000006">
    <property type="entry name" value="DNA-binding transcriptional regulator NtrC"/>
    <property type="match status" value="1"/>
</dbReference>
<dbReference type="SMART" id="SM00091">
    <property type="entry name" value="PAS"/>
    <property type="match status" value="1"/>
</dbReference>
<name>C0GEG9_DETAL</name>
<dbReference type="CDD" id="cd00130">
    <property type="entry name" value="PAS"/>
    <property type="match status" value="1"/>
</dbReference>
<evidence type="ECO:0000259" key="7">
    <source>
        <dbReference type="PROSITE" id="PS50045"/>
    </source>
</evidence>
<keyword evidence="2" id="KW-0058">Aromatic hydrocarbons catabolism</keyword>
<dbReference type="GO" id="GO:0006355">
    <property type="term" value="P:regulation of DNA-templated transcription"/>
    <property type="evidence" value="ECO:0007669"/>
    <property type="project" value="InterPro"/>
</dbReference>
<dbReference type="Gene3D" id="3.30.450.20">
    <property type="entry name" value="PAS domain"/>
    <property type="match status" value="1"/>
</dbReference>
<proteinExistence type="predicted"/>
<dbReference type="AlphaFoldDB" id="C0GEG9"/>
<dbReference type="SUPFAM" id="SSF52540">
    <property type="entry name" value="P-loop containing nucleoside triphosphate hydrolases"/>
    <property type="match status" value="1"/>
</dbReference>
<dbReference type="SUPFAM" id="SSF46689">
    <property type="entry name" value="Homeodomain-like"/>
    <property type="match status" value="1"/>
</dbReference>
<keyword evidence="5" id="KW-0804">Transcription</keyword>
<feature type="domain" description="PAS" evidence="8">
    <location>
        <begin position="18"/>
        <end position="54"/>
    </location>
</feature>
<dbReference type="eggNOG" id="COG3829">
    <property type="taxonomic scope" value="Bacteria"/>
</dbReference>
<gene>
    <name evidence="10" type="ORF">DealDRAFT_0878</name>
</gene>
<dbReference type="InterPro" id="IPR000014">
    <property type="entry name" value="PAS"/>
</dbReference>
<protein>
    <recommendedName>
        <fullName evidence="6">HTH-type transcriptional regulatory protein TyrR</fullName>
    </recommendedName>
</protein>
<organism evidence="10 11">
    <name type="scientific">Dethiobacter alkaliphilus AHT 1</name>
    <dbReference type="NCBI Taxonomy" id="555088"/>
    <lineage>
        <taxon>Bacteria</taxon>
        <taxon>Bacillati</taxon>
        <taxon>Bacillota</taxon>
        <taxon>Dethiobacteria</taxon>
        <taxon>Dethiobacterales</taxon>
        <taxon>Dethiobacteraceae</taxon>
        <taxon>Dethiobacter</taxon>
    </lineage>
</organism>
<dbReference type="STRING" id="555088.DealDRAFT_0878"/>
<dbReference type="RefSeq" id="WP_008515224.1">
    <property type="nucleotide sequence ID" value="NZ_ACJM01000003.1"/>
</dbReference>
<keyword evidence="3" id="KW-0067">ATP-binding</keyword>
<evidence type="ECO:0000259" key="9">
    <source>
        <dbReference type="PROSITE" id="PS50113"/>
    </source>
</evidence>
<dbReference type="Gene3D" id="3.40.50.300">
    <property type="entry name" value="P-loop containing nucleotide triphosphate hydrolases"/>
    <property type="match status" value="1"/>
</dbReference>
<dbReference type="SMART" id="SM00382">
    <property type="entry name" value="AAA"/>
    <property type="match status" value="1"/>
</dbReference>
<dbReference type="CDD" id="cd00009">
    <property type="entry name" value="AAA"/>
    <property type="match status" value="1"/>
</dbReference>
<dbReference type="InterPro" id="IPR009057">
    <property type="entry name" value="Homeodomain-like_sf"/>
</dbReference>
<dbReference type="PROSITE" id="PS50112">
    <property type="entry name" value="PAS"/>
    <property type="match status" value="1"/>
</dbReference>
<dbReference type="Pfam" id="PF18024">
    <property type="entry name" value="HTH_50"/>
    <property type="match status" value="1"/>
</dbReference>
<dbReference type="InterPro" id="IPR035965">
    <property type="entry name" value="PAS-like_dom_sf"/>
</dbReference>
<dbReference type="GO" id="GO:0003677">
    <property type="term" value="F:DNA binding"/>
    <property type="evidence" value="ECO:0007669"/>
    <property type="project" value="UniProtKB-KW"/>
</dbReference>
<sequence>MNKGNVIHITEVDEVRRLKKELDVIIESCYDGIILSDREGRIFRANQSMERVSGGIKVADLLGKTALELEKEGIILSQSKIILGKDPLTLKQNIRTGVELFITSKPAYDDRGRFLFYVATIRDMTELSRLRQEVEETKDQSFRYYQELLQLRGQILEQDEMVVISRKMKDICERAIRVAQTDTNVLISGPSGSGKEMIAKLIHNSSPRKSGPFVQINCGAIPETLLESELFGYEKGAFTGAGRQGKIGLMEMADLGTILLDEIGDLSPLVQVKLLRAIQEQVIYRVGSTTPIKLNVRIIAATNKNLEKMVEENLFREDLYYRLNVIPIHIPPLRERREAIVPLALHFLKSFNQKHGTDKSLSPEVCACFEEYDWPGNVRELENLIERMVVISDEKVLTPYWLPRNVSSGQAPRSDMSPKQECTAEISLKQARESAERDAICRALSLHGSIRKAAKSLGVDHSTVVRKMKSLGLEHK</sequence>
<dbReference type="NCBIfam" id="TIGR00229">
    <property type="entry name" value="sensory_box"/>
    <property type="match status" value="1"/>
</dbReference>
<dbReference type="PANTHER" id="PTHR32071:SF57">
    <property type="entry name" value="C4-DICARBOXYLATE TRANSPORT TRANSCRIPTIONAL REGULATORY PROTEIN DCTD"/>
    <property type="match status" value="1"/>
</dbReference>
<feature type="domain" description="Sigma-54 factor interaction" evidence="7">
    <location>
        <begin position="161"/>
        <end position="390"/>
    </location>
</feature>
<evidence type="ECO:0000313" key="11">
    <source>
        <dbReference type="Proteomes" id="UP000006443"/>
    </source>
</evidence>